<evidence type="ECO:0000313" key="2">
    <source>
        <dbReference type="EMBL" id="ETW83120.1"/>
    </source>
</evidence>
<feature type="compositionally biased region" description="Basic and acidic residues" evidence="1">
    <location>
        <begin position="391"/>
        <end position="400"/>
    </location>
</feature>
<dbReference type="STRING" id="747525.W4KCQ4"/>
<dbReference type="GeneID" id="20676934"/>
<proteinExistence type="predicted"/>
<keyword evidence="3" id="KW-1185">Reference proteome</keyword>
<name>W4KCQ4_HETIT</name>
<protein>
    <submittedName>
        <fullName evidence="2">Uncharacterized protein</fullName>
    </submittedName>
</protein>
<dbReference type="eggNOG" id="ENOG502SNUT">
    <property type="taxonomic scope" value="Eukaryota"/>
</dbReference>
<evidence type="ECO:0000313" key="3">
    <source>
        <dbReference type="Proteomes" id="UP000030671"/>
    </source>
</evidence>
<dbReference type="HOGENOM" id="CLU_295789_0_0_1"/>
<dbReference type="AlphaFoldDB" id="W4KCQ4"/>
<dbReference type="InParanoid" id="W4KCQ4"/>
<dbReference type="EMBL" id="KI925457">
    <property type="protein sequence ID" value="ETW83120.1"/>
    <property type="molecule type" value="Genomic_DNA"/>
</dbReference>
<reference evidence="2 3" key="1">
    <citation type="journal article" date="2012" name="New Phytol.">
        <title>Insight into trade-off between wood decay and parasitism from the genome of a fungal forest pathogen.</title>
        <authorList>
            <person name="Olson A."/>
            <person name="Aerts A."/>
            <person name="Asiegbu F."/>
            <person name="Belbahri L."/>
            <person name="Bouzid O."/>
            <person name="Broberg A."/>
            <person name="Canback B."/>
            <person name="Coutinho P.M."/>
            <person name="Cullen D."/>
            <person name="Dalman K."/>
            <person name="Deflorio G."/>
            <person name="van Diepen L.T."/>
            <person name="Dunand C."/>
            <person name="Duplessis S."/>
            <person name="Durling M."/>
            <person name="Gonthier P."/>
            <person name="Grimwood J."/>
            <person name="Fossdal C.G."/>
            <person name="Hansson D."/>
            <person name="Henrissat B."/>
            <person name="Hietala A."/>
            <person name="Himmelstrand K."/>
            <person name="Hoffmeister D."/>
            <person name="Hogberg N."/>
            <person name="James T.Y."/>
            <person name="Karlsson M."/>
            <person name="Kohler A."/>
            <person name="Kues U."/>
            <person name="Lee Y.H."/>
            <person name="Lin Y.C."/>
            <person name="Lind M."/>
            <person name="Lindquist E."/>
            <person name="Lombard V."/>
            <person name="Lucas S."/>
            <person name="Lunden K."/>
            <person name="Morin E."/>
            <person name="Murat C."/>
            <person name="Park J."/>
            <person name="Raffaello T."/>
            <person name="Rouze P."/>
            <person name="Salamov A."/>
            <person name="Schmutz J."/>
            <person name="Solheim H."/>
            <person name="Stahlberg J."/>
            <person name="Velez H."/>
            <person name="de Vries R.P."/>
            <person name="Wiebenga A."/>
            <person name="Woodward S."/>
            <person name="Yakovlev I."/>
            <person name="Garbelotto M."/>
            <person name="Martin F."/>
            <person name="Grigoriev I.V."/>
            <person name="Stenlid J."/>
        </authorList>
    </citation>
    <scope>NUCLEOTIDE SEQUENCE [LARGE SCALE GENOMIC DNA]</scope>
    <source>
        <strain evidence="2 3">TC 32-1</strain>
    </source>
</reference>
<dbReference type="OrthoDB" id="2565179at2759"/>
<evidence type="ECO:0000256" key="1">
    <source>
        <dbReference type="SAM" id="MobiDB-lite"/>
    </source>
</evidence>
<feature type="region of interest" description="Disordered" evidence="1">
    <location>
        <begin position="391"/>
        <end position="411"/>
    </location>
</feature>
<accession>W4KCQ4</accession>
<dbReference type="RefSeq" id="XP_009545404.1">
    <property type="nucleotide sequence ID" value="XM_009547109.1"/>
</dbReference>
<dbReference type="KEGG" id="hir:HETIRDRAFT_458637"/>
<dbReference type="Proteomes" id="UP000030671">
    <property type="component" value="Unassembled WGS sequence"/>
</dbReference>
<sequence length="1099" mass="122359">MQSATYLCANGFFKATESLKFRITVNAEHCGERVFAVQRVEHSELFVVAFVAYRAFLAWDGFPRSCDTPSGRARLLKSNAAHGLPTPFMQWNVAMGFVDRPKIGRTRQCSVLPSHKPVGIPVPLQASGNSAVSVNDDGDATAVNDVYDSRGRSVDQPRYPRRPSSLDILHIFLSPQNLSSPTPQIHTANTLRALYRSLRPEDLSKLSSQRLTDLISIFGTLSADDPPSSHRSALAAHMDKRSFRTWWKVVLQLVRDKKNAGKKMLPSDYYWLVRARTSGLTGIEIDALEDSSGTLFVARQAYLRIEFDHTNPDVHVPYLRTLLLLRRPSATTEVVGWIYALLTARSTFTPSLTRILWDVVLGEDIVVPEHMKSKLLTAIWRCVTRPVQDAHDRWDSRQSDQTEVSSGSGEADNVISCANATGLTRAVLGAVFPPLSPQPIPTPAQHRIRAWAVHTAGHMLSPLSETPIRWRNLALLAVANAHTPDLSYVGAAFSSSGEHGKIALVATDFRVVAVLSLLENIARTTDLSPEVHGFVRGIWRIWVEAVDDDRSVHPAVVRPIIASFLRLAARSRDDDLRRSCVGLCATGFWTFDVGDDFAKRQVQALSADCLVAAAMCGNTEWGDMISSLPHFVSIPQWQPNLTRNVLMRLANLDAGLARDVYAAWNTRLEVPVDVVGPLSAALIRQNHWESAMHLLLESQYRFRGDEGERALGVILFPLAKQGDRYIDLQVARLIADAMSELYQSQSLTPPTRFRGRISFALLTLVNTGYPTIAIKVFKNIVTKKPRYFTGSFVHNFLQAFVAHRQFSSAVQLVGDAATLYPSQARRWRRYILLRLSQNGSHRLAATVAPGVTRRSFGSALAHAINFDATSVRHRRLAGFRMLRWMKRPRQVEGSASLHWALDLLAQSRSVGAVRKVHARLALAKDDQQTLGNIILHNYVRRRKSRDGQNVRDVLRALNHLVSEHGFVPDRVTTNIVLKAMLRWKVGMDGFKVRALFDHLIRAGYPGGPRFSGVGEDVPFGTKGIDRLPSGVPLSGAKGEVKFFRHVRPLYKMIIKAMFVRGDGAGARMVVGVLQDVTQETRDRSMRGGLEREGEEHSQV</sequence>
<gene>
    <name evidence="2" type="ORF">HETIRDRAFT_458637</name>
</gene>
<organism evidence="2 3">
    <name type="scientific">Heterobasidion irregulare (strain TC 32-1)</name>
    <dbReference type="NCBI Taxonomy" id="747525"/>
    <lineage>
        <taxon>Eukaryota</taxon>
        <taxon>Fungi</taxon>
        <taxon>Dikarya</taxon>
        <taxon>Basidiomycota</taxon>
        <taxon>Agaricomycotina</taxon>
        <taxon>Agaricomycetes</taxon>
        <taxon>Russulales</taxon>
        <taxon>Bondarzewiaceae</taxon>
        <taxon>Heterobasidion</taxon>
        <taxon>Heterobasidion annosum species complex</taxon>
    </lineage>
</organism>